<keyword evidence="1" id="KW-1185">Reference proteome</keyword>
<proteinExistence type="predicted"/>
<sequence length="923" mass="106921">MFCYFKNMFNNSIFTLIFMCFCTFYVYSQNSSLKMCYDFIKSTASLNYYDINNAMCEDLVCLKTNHQIFKRMYDTNTGRWIPYLVDCKTTISIKKHCPDELYEIRSHSNVTICLKISKEVQAYNEEFCYGSNIITPTEIFKLTKFFIKKKINEYWLPTRRMPFKVRLPAKTWRKVLHNKLIQFKNKSDEHCCKHILNNPSMLNSEIVVVAVPCNTFINAVYIFNSELLYSAGCPNGFGALTYRPHDCFGIDWKKKKIQNFPRKMFAKYVTEKKYIYLFKIDYFFGTFGAEYTILMNPFKIIKIVGKGMKWVSALSKQNTEPTNAVKMVLKVDGKTKTLILLAYNRKYLWANKEIHLGVKCFTYSEYGTLKKAKADLVCEKKKQTFSIFQVNLVSKYGTEYYCEGHRILDFQSVSTQLFIAPIPSQGHGFVRRWNVLCIRHDCQNNMCNVLSIDSIVTGKKLRSLIKSRTSNSNLDELVVHCVRIVNVECKTKMFVYLSKNSTALIRNENLCFPERLFSKNDMKNQWVLTRFGKLARTKRICLKKNDMPFSRLCKGDLSGPFWRKLRKLIVCKNTNKITKIFHDLWKSYTHSSSPEIVLNNIKDIITKNKKILVPVDILLISNIIQIALENILENKLYWVTFEGFVKWRNVFADILNTYNSIISIDFSVLRRSAKINATNKLLESFERSVDTISTKLFFIHTDIAEEDFDLEVQSETIDYDDIGVSVHISKYILYFLINPLVANVSGIALFKNKKSGEIHQQLKGAFINEHYRFLQTNHDINDVVKEPNLQLGVYLPNHLLAKLKALSGWLSSANNKSDPIVVVKVYSNDKLFQHSTGSKKLLSRIVSISLPGYSSILPEPLPLILRRTIKNDVNMSGSCQYWNYEYWATDGILTLSQSETKEGVVVCLLRHLAPSAYLIGNNI</sequence>
<gene>
    <name evidence="2" type="primary">LOC139352987</name>
</gene>
<organism evidence="1 2">
    <name type="scientific">Drosophila suzukii</name>
    <name type="common">Spotted-wing drosophila fruit fly</name>
    <dbReference type="NCBI Taxonomy" id="28584"/>
    <lineage>
        <taxon>Eukaryota</taxon>
        <taxon>Metazoa</taxon>
        <taxon>Ecdysozoa</taxon>
        <taxon>Arthropoda</taxon>
        <taxon>Hexapoda</taxon>
        <taxon>Insecta</taxon>
        <taxon>Pterygota</taxon>
        <taxon>Neoptera</taxon>
        <taxon>Endopterygota</taxon>
        <taxon>Diptera</taxon>
        <taxon>Brachycera</taxon>
        <taxon>Muscomorpha</taxon>
        <taxon>Ephydroidea</taxon>
        <taxon>Drosophilidae</taxon>
        <taxon>Drosophila</taxon>
        <taxon>Sophophora</taxon>
    </lineage>
</organism>
<protein>
    <submittedName>
        <fullName evidence="2">Uncharacterized protein</fullName>
    </submittedName>
</protein>
<dbReference type="GeneID" id="139352987"/>
<accession>A0ABM4TQ17</accession>
<dbReference type="Proteomes" id="UP001652628">
    <property type="component" value="Chromosome 3"/>
</dbReference>
<reference evidence="2" key="1">
    <citation type="submission" date="2025-08" db="UniProtKB">
        <authorList>
            <consortium name="RefSeq"/>
        </authorList>
    </citation>
    <scope>IDENTIFICATION</scope>
</reference>
<evidence type="ECO:0000313" key="2">
    <source>
        <dbReference type="RefSeq" id="XP_070852057.1"/>
    </source>
</evidence>
<dbReference type="RefSeq" id="XP_070852057.1">
    <property type="nucleotide sequence ID" value="XM_070995956.1"/>
</dbReference>
<dbReference type="Gene3D" id="2.60.220.50">
    <property type="match status" value="1"/>
</dbReference>
<name>A0ABM4TQ17_DROSZ</name>
<evidence type="ECO:0000313" key="1">
    <source>
        <dbReference type="Proteomes" id="UP001652628"/>
    </source>
</evidence>
<dbReference type="InterPro" id="IPR046338">
    <property type="entry name" value="GAIN_dom_sf"/>
</dbReference>